<gene>
    <name evidence="1" type="ORF">IX53_05295</name>
</gene>
<accession>A0A0G2Z6U7</accession>
<name>A0A0G2Z6U7_9BACT</name>
<dbReference type="AlphaFoldDB" id="A0A0G2Z6U7"/>
<protein>
    <submittedName>
        <fullName evidence="1">Uncharacterized protein</fullName>
    </submittedName>
</protein>
<organism evidence="1 2">
    <name type="scientific">Kosmotoga pacifica</name>
    <dbReference type="NCBI Taxonomy" id="1330330"/>
    <lineage>
        <taxon>Bacteria</taxon>
        <taxon>Thermotogati</taxon>
        <taxon>Thermotogota</taxon>
        <taxon>Thermotogae</taxon>
        <taxon>Kosmotogales</taxon>
        <taxon>Kosmotogaceae</taxon>
        <taxon>Kosmotoga</taxon>
    </lineage>
</organism>
<dbReference type="PATRIC" id="fig|1330330.3.peg.1062"/>
<evidence type="ECO:0000313" key="2">
    <source>
        <dbReference type="Proteomes" id="UP000035159"/>
    </source>
</evidence>
<evidence type="ECO:0000313" key="1">
    <source>
        <dbReference type="EMBL" id="AKI97330.1"/>
    </source>
</evidence>
<keyword evidence="2" id="KW-1185">Reference proteome</keyword>
<proteinExistence type="predicted"/>
<dbReference type="Proteomes" id="UP000035159">
    <property type="component" value="Chromosome"/>
</dbReference>
<dbReference type="OrthoDB" id="40958at2"/>
<sequence>MRRKFFLLLIVLATLFILVGCPGSRIDELIAKMRFLDYAFAEGEPEGPAAALYLGRVKATDVLQVYTPIKEPSSSDFSDEAIVITPTIGKPGYLFYLDLAPGAFYNHPGRIIVLDEDGEALVDEDVQGWPVLNGVTPQALVSPTKKAYYDAIFWNNSKIRRPEMHITEWIIFQRIVSGAVVVNGLTPTQNLYYEATQIHSLMYNAMVDFMSADTVKQVKYPDNTSSDLEDAVQYLVETKKVNRLTLYFIAHGGYDSMNIGGYSYNASSLKSLIESYPGVKFSIIIESCHAGSWIQAPNNITDPSNVVIAITTTSAALSAYADQDTAYGYSPDYNGPTDVYVEWTSDFLEQMAYYTSAAHWGEVTTLASAESIPSESALYDLCFQRIKGSSPPGTSYTFTERTGIQAPQIYRSY</sequence>
<dbReference type="KEGG" id="kpf:IX53_05295"/>
<dbReference type="EMBL" id="CP011232">
    <property type="protein sequence ID" value="AKI97330.1"/>
    <property type="molecule type" value="Genomic_DNA"/>
</dbReference>
<reference evidence="1 2" key="1">
    <citation type="submission" date="2015-04" db="EMBL/GenBank/DDBJ databases">
        <title>Complete Genome Sequence of Kosmotoga pacifica SLHLJ1.</title>
        <authorList>
            <person name="Jiang L.J."/>
            <person name="Shao Z.Z."/>
            <person name="Jebbar M."/>
        </authorList>
    </citation>
    <scope>NUCLEOTIDE SEQUENCE [LARGE SCALE GENOMIC DNA]</scope>
    <source>
        <strain evidence="1 2">SLHLJ1</strain>
    </source>
</reference>
<dbReference type="RefSeq" id="WP_047754464.1">
    <property type="nucleotide sequence ID" value="NZ_CAJUHA010000008.1"/>
</dbReference>
<dbReference type="PROSITE" id="PS51257">
    <property type="entry name" value="PROKAR_LIPOPROTEIN"/>
    <property type="match status" value="1"/>
</dbReference>